<comment type="caution">
    <text evidence="1">The sequence shown here is derived from an EMBL/GenBank/DDBJ whole genome shotgun (WGS) entry which is preliminary data.</text>
</comment>
<dbReference type="EMBL" id="BARU01035777">
    <property type="protein sequence ID" value="GAH84340.1"/>
    <property type="molecule type" value="Genomic_DNA"/>
</dbReference>
<protein>
    <submittedName>
        <fullName evidence="1">Uncharacterized protein</fullName>
    </submittedName>
</protein>
<name>X1JSC9_9ZZZZ</name>
<dbReference type="AlphaFoldDB" id="X1JSC9"/>
<evidence type="ECO:0000313" key="1">
    <source>
        <dbReference type="EMBL" id="GAH84340.1"/>
    </source>
</evidence>
<feature type="non-terminal residue" evidence="1">
    <location>
        <position position="207"/>
    </location>
</feature>
<sequence>MYDLSLKECFFTIREIRGDQKFLLKHVFRVPALEDWVDYHKGASQLGLSKGKDTIEMSNVRQERDQALWEGLIVKVEGYLWKGKPITEQKDWKEKIPLGHKLEAISGFLLSGREDVPEEAALIEVKGFDLAEGGIEMKFAIFQNGTTERVVFHFNAPEASDYLRFSRLTSKMQLQRTKQRNVSAIRVPTDIRPFIELFDKLIQKVEG</sequence>
<proteinExistence type="predicted"/>
<organism evidence="1">
    <name type="scientific">marine sediment metagenome</name>
    <dbReference type="NCBI Taxonomy" id="412755"/>
    <lineage>
        <taxon>unclassified sequences</taxon>
        <taxon>metagenomes</taxon>
        <taxon>ecological metagenomes</taxon>
    </lineage>
</organism>
<gene>
    <name evidence="1" type="ORF">S03H2_55951</name>
</gene>
<accession>X1JSC9</accession>
<reference evidence="1" key="1">
    <citation type="journal article" date="2014" name="Front. Microbiol.">
        <title>High frequency of phylogenetically diverse reductive dehalogenase-homologous genes in deep subseafloor sedimentary metagenomes.</title>
        <authorList>
            <person name="Kawai M."/>
            <person name="Futagami T."/>
            <person name="Toyoda A."/>
            <person name="Takaki Y."/>
            <person name="Nishi S."/>
            <person name="Hori S."/>
            <person name="Arai W."/>
            <person name="Tsubouchi T."/>
            <person name="Morono Y."/>
            <person name="Uchiyama I."/>
            <person name="Ito T."/>
            <person name="Fujiyama A."/>
            <person name="Inagaki F."/>
            <person name="Takami H."/>
        </authorList>
    </citation>
    <scope>NUCLEOTIDE SEQUENCE</scope>
    <source>
        <strain evidence="1">Expedition CK06-06</strain>
    </source>
</reference>